<sequence length="202" mass="23251">MNFKIFTFLLTLFALIISTLTINIAPRKQTNSIEYLRRSPRQIDINLSAEHDDKEDETEIALEAIANLWRSADSKTQIEGSAKVVHNSNALNTGNTRFSGRLHVHHDYKRNLALTFSEEKADLELNFKRLRRQFDLTLAAEHDNRQQQTDISLEALANLWRSADSKTTFDAGIKVTHSKNAYQMDNTKYKARLDVNFELGRK</sequence>
<proteinExistence type="predicted"/>
<feature type="signal peptide" evidence="1">
    <location>
        <begin position="1"/>
        <end position="21"/>
    </location>
</feature>
<dbReference type="OrthoDB" id="7724017at2759"/>
<keyword evidence="1" id="KW-0732">Signal</keyword>
<evidence type="ECO:0000313" key="3">
    <source>
        <dbReference type="Proteomes" id="UP000606786"/>
    </source>
</evidence>
<accession>A0A811U6J6</accession>
<reference evidence="2" key="1">
    <citation type="submission" date="2020-11" db="EMBL/GenBank/DDBJ databases">
        <authorList>
            <person name="Whitehead M."/>
        </authorList>
    </citation>
    <scope>NUCLEOTIDE SEQUENCE</scope>
    <source>
        <strain evidence="2">EGII</strain>
    </source>
</reference>
<evidence type="ECO:0000313" key="2">
    <source>
        <dbReference type="EMBL" id="CAD6994604.1"/>
    </source>
</evidence>
<dbReference type="EMBL" id="CAJHJT010000001">
    <property type="protein sequence ID" value="CAD6994604.1"/>
    <property type="molecule type" value="Genomic_DNA"/>
</dbReference>
<organism evidence="2 3">
    <name type="scientific">Ceratitis capitata</name>
    <name type="common">Mediterranean fruit fly</name>
    <name type="synonym">Tephritis capitata</name>
    <dbReference type="NCBI Taxonomy" id="7213"/>
    <lineage>
        <taxon>Eukaryota</taxon>
        <taxon>Metazoa</taxon>
        <taxon>Ecdysozoa</taxon>
        <taxon>Arthropoda</taxon>
        <taxon>Hexapoda</taxon>
        <taxon>Insecta</taxon>
        <taxon>Pterygota</taxon>
        <taxon>Neoptera</taxon>
        <taxon>Endopterygota</taxon>
        <taxon>Diptera</taxon>
        <taxon>Brachycera</taxon>
        <taxon>Muscomorpha</taxon>
        <taxon>Tephritoidea</taxon>
        <taxon>Tephritidae</taxon>
        <taxon>Ceratitis</taxon>
        <taxon>Ceratitis</taxon>
    </lineage>
</organism>
<dbReference type="Proteomes" id="UP000606786">
    <property type="component" value="Unassembled WGS sequence"/>
</dbReference>
<dbReference type="AlphaFoldDB" id="A0A811U6J6"/>
<keyword evidence="3" id="KW-1185">Reference proteome</keyword>
<protein>
    <submittedName>
        <fullName evidence="2">(Mediterranean fruit fly) hypothetical protein</fullName>
    </submittedName>
</protein>
<comment type="caution">
    <text evidence="2">The sequence shown here is derived from an EMBL/GenBank/DDBJ whole genome shotgun (WGS) entry which is preliminary data.</text>
</comment>
<feature type="chain" id="PRO_5033027848" evidence="1">
    <location>
        <begin position="22"/>
        <end position="202"/>
    </location>
</feature>
<name>A0A811U6J6_CERCA</name>
<gene>
    <name evidence="2" type="ORF">CCAP1982_LOCUS3342</name>
</gene>
<evidence type="ECO:0000256" key="1">
    <source>
        <dbReference type="SAM" id="SignalP"/>
    </source>
</evidence>